<evidence type="ECO:0008006" key="3">
    <source>
        <dbReference type="Google" id="ProtNLM"/>
    </source>
</evidence>
<comment type="caution">
    <text evidence="1">The sequence shown here is derived from an EMBL/GenBank/DDBJ whole genome shotgun (WGS) entry which is preliminary data.</text>
</comment>
<protein>
    <recommendedName>
        <fullName evidence="3">Tyrosinase copper-binding domain-containing protein</fullName>
    </recommendedName>
</protein>
<organism evidence="1 2">
    <name type="scientific">Heterodera trifolii</name>
    <dbReference type="NCBI Taxonomy" id="157864"/>
    <lineage>
        <taxon>Eukaryota</taxon>
        <taxon>Metazoa</taxon>
        <taxon>Ecdysozoa</taxon>
        <taxon>Nematoda</taxon>
        <taxon>Chromadorea</taxon>
        <taxon>Rhabditida</taxon>
        <taxon>Tylenchina</taxon>
        <taxon>Tylenchomorpha</taxon>
        <taxon>Tylenchoidea</taxon>
        <taxon>Heteroderidae</taxon>
        <taxon>Heteroderinae</taxon>
        <taxon>Heterodera</taxon>
    </lineage>
</organism>
<dbReference type="Proteomes" id="UP001620626">
    <property type="component" value="Unassembled WGS sequence"/>
</dbReference>
<dbReference type="SUPFAM" id="SSF48056">
    <property type="entry name" value="Di-copper centre-containing domain"/>
    <property type="match status" value="1"/>
</dbReference>
<gene>
    <name evidence="1" type="ORF">niasHT_034441</name>
</gene>
<keyword evidence="2" id="KW-1185">Reference proteome</keyword>
<evidence type="ECO:0000313" key="1">
    <source>
        <dbReference type="EMBL" id="KAL3069211.1"/>
    </source>
</evidence>
<dbReference type="Gene3D" id="3.30.40.10">
    <property type="entry name" value="Zinc/RING finger domain, C3HC4 (zinc finger)"/>
    <property type="match status" value="1"/>
</dbReference>
<dbReference type="InterPro" id="IPR008922">
    <property type="entry name" value="Di-copper_centre_dom_sf"/>
</dbReference>
<dbReference type="Gene3D" id="1.10.1280.10">
    <property type="entry name" value="Di-copper center containing domain from catechol oxidase"/>
    <property type="match status" value="1"/>
</dbReference>
<name>A0ABD2HS55_9BILA</name>
<accession>A0ABD2HS55</accession>
<dbReference type="InterPro" id="IPR013083">
    <property type="entry name" value="Znf_RING/FYVE/PHD"/>
</dbReference>
<reference evidence="1 2" key="1">
    <citation type="submission" date="2024-10" db="EMBL/GenBank/DDBJ databases">
        <authorList>
            <person name="Kim D."/>
        </authorList>
    </citation>
    <scope>NUCLEOTIDE SEQUENCE [LARGE SCALE GENOMIC DNA]</scope>
    <source>
        <strain evidence="1">BH-2024</strain>
    </source>
</reference>
<sequence length="687" mass="79911">MENSDHQYQLAQIVPPGKYRLILWDKLSADGQSLQNNRWPNVGDRSLCHRDEIFCFYCAEPDKLLFYTDVIKFRLNELEKCFVHFYTAETDERGHFLVYKMSKNAFDHFNLYILPLKNSLPISGDDFVPYAEHKIIVKRNLRKNLLPNSFDPLNFVEYFEMSNDWKMNVLDLLNHWLSDDGFSYELSEKQNFFLIANFKYLVDYAEQQKIFWQKMETTKAQLLGIFWDFFSEAANANLLWKRLRFADQQILELVDQFCRIDKQYLLSHSQITLALRNVDNAMAFCQNWLVACAKAANAMQTTIVVDAFSHWIYSGGPPLNGANEIVHFWIELFSKRTATNDIRRMCRWPEIDQSLFRRIGILFVEANEKYALKLKILEKIKGVRQLLDQICANVNHLSLTCCAHNSLQIAMDQWKTTVCPNGQFRYLLQPKNKKNKQSAEMVLYQNRQLPPAHSNQQLSTNKCAICLSEEPRFAMDPCGHQCACGQLTATTTVSKGGDLLKLDFGICDSLPKRRQKACKMVLQMGAAARKAEQKGEFTEDELPPPSVKLNVPFVQKTTQKIEAGKSELPPRVIAELYACLNLTCLCNYFEGESSAPDQCLISQNSNSNKRQKPKRNQRYFGKALRMEYRMLSDQQRLQFHNALLKLKHGRDSYEYDRISFLHSNPRMMLSAHSGPTFLLWHREYLKR</sequence>
<evidence type="ECO:0000313" key="2">
    <source>
        <dbReference type="Proteomes" id="UP001620626"/>
    </source>
</evidence>
<dbReference type="AlphaFoldDB" id="A0ABD2HS55"/>
<proteinExistence type="predicted"/>
<dbReference type="EMBL" id="JBICBT010001397">
    <property type="protein sequence ID" value="KAL3069211.1"/>
    <property type="molecule type" value="Genomic_DNA"/>
</dbReference>